<gene>
    <name evidence="1" type="ORF">CU097_010638</name>
</gene>
<comment type="caution">
    <text evidence="1">The sequence shown here is derived from an EMBL/GenBank/DDBJ whole genome shotgun (WGS) entry which is preliminary data.</text>
</comment>
<dbReference type="AlphaFoldDB" id="A0A367J9T9"/>
<dbReference type="EMBL" id="PJQL01001812">
    <property type="protein sequence ID" value="RCH86697.1"/>
    <property type="molecule type" value="Genomic_DNA"/>
</dbReference>
<sequence>LVGSNHVESDDKILDICKANDLSKIISATVDSEFSLGNKFWYVNGKRNEKEYWPIKCKTALKEQMPLRKGLELTI</sequence>
<accession>A0A367J9T9</accession>
<evidence type="ECO:0000313" key="1">
    <source>
        <dbReference type="EMBL" id="RCH86697.1"/>
    </source>
</evidence>
<reference evidence="1 2" key="1">
    <citation type="journal article" date="2018" name="G3 (Bethesda)">
        <title>Phylogenetic and Phylogenomic Definition of Rhizopus Species.</title>
        <authorList>
            <person name="Gryganskyi A.P."/>
            <person name="Golan J."/>
            <person name="Dolatabadi S."/>
            <person name="Mondo S."/>
            <person name="Robb S."/>
            <person name="Idnurm A."/>
            <person name="Muszewska A."/>
            <person name="Steczkiewicz K."/>
            <person name="Masonjones S."/>
            <person name="Liao H.L."/>
            <person name="Gajdeczka M.T."/>
            <person name="Anike F."/>
            <person name="Vuek A."/>
            <person name="Anishchenko I.M."/>
            <person name="Voigt K."/>
            <person name="de Hoog G.S."/>
            <person name="Smith M.E."/>
            <person name="Heitman J."/>
            <person name="Vilgalys R."/>
            <person name="Stajich J.E."/>
        </authorList>
    </citation>
    <scope>NUCLEOTIDE SEQUENCE [LARGE SCALE GENOMIC DNA]</scope>
    <source>
        <strain evidence="1 2">CBS 357.93</strain>
    </source>
</reference>
<evidence type="ECO:0000313" key="2">
    <source>
        <dbReference type="Proteomes" id="UP000252139"/>
    </source>
</evidence>
<protein>
    <submittedName>
        <fullName evidence="1">Uncharacterized protein</fullName>
    </submittedName>
</protein>
<dbReference type="Proteomes" id="UP000252139">
    <property type="component" value="Unassembled WGS sequence"/>
</dbReference>
<organism evidence="1 2">
    <name type="scientific">Rhizopus azygosporus</name>
    <name type="common">Rhizopus microsporus var. azygosporus</name>
    <dbReference type="NCBI Taxonomy" id="86630"/>
    <lineage>
        <taxon>Eukaryota</taxon>
        <taxon>Fungi</taxon>
        <taxon>Fungi incertae sedis</taxon>
        <taxon>Mucoromycota</taxon>
        <taxon>Mucoromycotina</taxon>
        <taxon>Mucoromycetes</taxon>
        <taxon>Mucorales</taxon>
        <taxon>Mucorineae</taxon>
        <taxon>Rhizopodaceae</taxon>
        <taxon>Rhizopus</taxon>
    </lineage>
</organism>
<proteinExistence type="predicted"/>
<keyword evidence="2" id="KW-1185">Reference proteome</keyword>
<feature type="non-terminal residue" evidence="1">
    <location>
        <position position="1"/>
    </location>
</feature>
<name>A0A367J9T9_RHIAZ</name>